<keyword evidence="2" id="KW-1185">Reference proteome</keyword>
<comment type="caution">
    <text evidence="1">The sequence shown here is derived from an EMBL/GenBank/DDBJ whole genome shotgun (WGS) entry which is preliminary data.</text>
</comment>
<gene>
    <name evidence="1" type="ORF">J2W55_001766</name>
</gene>
<reference evidence="1 2" key="1">
    <citation type="submission" date="2023-07" db="EMBL/GenBank/DDBJ databases">
        <title>Sorghum-associated microbial communities from plants grown in Nebraska, USA.</title>
        <authorList>
            <person name="Schachtman D."/>
        </authorList>
    </citation>
    <scope>NUCLEOTIDE SEQUENCE [LARGE SCALE GENOMIC DNA]</scope>
    <source>
        <strain evidence="1 2">3262</strain>
    </source>
</reference>
<sequence length="119" mass="13380">MEPINLSVAKKMVDHYNATRKNLIDKAHNINDTQSIWIPLDNFKDFINKLPENASGVRIYLAAYDRDEPHYPNQTTAILMGTVNNGDLHTDAIESGDTLLDSEEGMDPFNKGKVCPPYC</sequence>
<accession>A0ABU1T971</accession>
<dbReference type="Proteomes" id="UP001247620">
    <property type="component" value="Unassembled WGS sequence"/>
</dbReference>
<name>A0ABU1T971_9SPHI</name>
<evidence type="ECO:0000313" key="1">
    <source>
        <dbReference type="EMBL" id="MDR6941924.1"/>
    </source>
</evidence>
<dbReference type="EMBL" id="JAVDUU010000002">
    <property type="protein sequence ID" value="MDR6941924.1"/>
    <property type="molecule type" value="Genomic_DNA"/>
</dbReference>
<dbReference type="RefSeq" id="WP_310094428.1">
    <property type="nucleotide sequence ID" value="NZ_JAVDUU010000002.1"/>
</dbReference>
<evidence type="ECO:0000313" key="2">
    <source>
        <dbReference type="Proteomes" id="UP001247620"/>
    </source>
</evidence>
<proteinExistence type="predicted"/>
<protein>
    <submittedName>
        <fullName evidence="1">Uncharacterized protein</fullName>
    </submittedName>
</protein>
<organism evidence="1 2">
    <name type="scientific">Mucilaginibacter pocheonensis</name>
    <dbReference type="NCBI Taxonomy" id="398050"/>
    <lineage>
        <taxon>Bacteria</taxon>
        <taxon>Pseudomonadati</taxon>
        <taxon>Bacteroidota</taxon>
        <taxon>Sphingobacteriia</taxon>
        <taxon>Sphingobacteriales</taxon>
        <taxon>Sphingobacteriaceae</taxon>
        <taxon>Mucilaginibacter</taxon>
    </lineage>
</organism>